<keyword evidence="8" id="KW-1185">Reference proteome</keyword>
<evidence type="ECO:0000256" key="4">
    <source>
        <dbReference type="ARBA" id="ARBA00023136"/>
    </source>
</evidence>
<proteinExistence type="inferred from homology"/>
<dbReference type="InterPro" id="IPR010583">
    <property type="entry name" value="MipA"/>
</dbReference>
<gene>
    <name evidence="7" type="ORF">IV454_14190</name>
</gene>
<dbReference type="EMBL" id="CP065053">
    <property type="protein sequence ID" value="QPI52532.1"/>
    <property type="molecule type" value="Genomic_DNA"/>
</dbReference>
<keyword evidence="5" id="KW-0998">Cell outer membrane</keyword>
<name>A0AA49AB46_9BURK</name>
<accession>A0AA49AB46</accession>
<evidence type="ECO:0000313" key="8">
    <source>
        <dbReference type="Proteomes" id="UP000662888"/>
    </source>
</evidence>
<feature type="signal peptide" evidence="6">
    <location>
        <begin position="1"/>
        <end position="20"/>
    </location>
</feature>
<evidence type="ECO:0000313" key="7">
    <source>
        <dbReference type="EMBL" id="QPI52532.1"/>
    </source>
</evidence>
<protein>
    <submittedName>
        <fullName evidence="7">MipA/OmpV family protein</fullName>
    </submittedName>
</protein>
<dbReference type="PANTHER" id="PTHR38776:SF1">
    <property type="entry name" value="MLTA-INTERACTING PROTEIN-RELATED"/>
    <property type="match status" value="1"/>
</dbReference>
<sequence>MKPAATFAAILLALPIAAFAAPAEDKPLPLWEAGILGGIASTPAYPGAADRSSRGLVLPFLIYRGLVLRADQTGIGARLFKREAVELDVGLAGSLPARSDDVAARAGMPNLGLLLEFGPRLKVRIAEPSASSRIRLDIPLRAVIEARAGMRTQGFTFEPKVVYEMRSADGLWTFDANAGVAIGDKKVNRYFYEVQPRYATSSRPAYQASAGLVLARVGASASRMLNDDVRVLGFVRLESYAGAANEDSPLMKNKSGASAGVAVAWTLGRSIRLAGD</sequence>
<dbReference type="Pfam" id="PF06629">
    <property type="entry name" value="MipA"/>
    <property type="match status" value="1"/>
</dbReference>
<comment type="similarity">
    <text evidence="2">Belongs to the MipA/OmpV family.</text>
</comment>
<evidence type="ECO:0000256" key="3">
    <source>
        <dbReference type="ARBA" id="ARBA00022729"/>
    </source>
</evidence>
<keyword evidence="3 6" id="KW-0732">Signal</keyword>
<dbReference type="RefSeq" id="WP_206091964.1">
    <property type="nucleotide sequence ID" value="NZ_CP065053.1"/>
</dbReference>
<evidence type="ECO:0000256" key="2">
    <source>
        <dbReference type="ARBA" id="ARBA00005722"/>
    </source>
</evidence>
<evidence type="ECO:0000256" key="1">
    <source>
        <dbReference type="ARBA" id="ARBA00004442"/>
    </source>
</evidence>
<dbReference type="Proteomes" id="UP000662888">
    <property type="component" value="Chromosome"/>
</dbReference>
<organism evidence="7 8">
    <name type="scientific">Massilia antarctica</name>
    <dbReference type="NCBI Taxonomy" id="2765360"/>
    <lineage>
        <taxon>Bacteria</taxon>
        <taxon>Pseudomonadati</taxon>
        <taxon>Pseudomonadota</taxon>
        <taxon>Betaproteobacteria</taxon>
        <taxon>Burkholderiales</taxon>
        <taxon>Oxalobacteraceae</taxon>
        <taxon>Telluria group</taxon>
        <taxon>Massilia</taxon>
    </lineage>
</organism>
<keyword evidence="4" id="KW-0472">Membrane</keyword>
<feature type="chain" id="PRO_5047079631" evidence="6">
    <location>
        <begin position="21"/>
        <end position="276"/>
    </location>
</feature>
<dbReference type="PANTHER" id="PTHR38776">
    <property type="entry name" value="MLTA-INTERACTING PROTEIN-RELATED"/>
    <property type="match status" value="1"/>
</dbReference>
<evidence type="ECO:0000256" key="5">
    <source>
        <dbReference type="ARBA" id="ARBA00023237"/>
    </source>
</evidence>
<reference evidence="7 8" key="1">
    <citation type="submission" date="2020-11" db="EMBL/GenBank/DDBJ databases">
        <authorList>
            <person name="Sun Q."/>
        </authorList>
    </citation>
    <scope>NUCLEOTIDE SEQUENCE [LARGE SCALE GENOMIC DNA]</scope>
    <source>
        <strain evidence="7 8">P8398</strain>
    </source>
</reference>
<evidence type="ECO:0000256" key="6">
    <source>
        <dbReference type="SAM" id="SignalP"/>
    </source>
</evidence>
<comment type="subcellular location">
    <subcellularLocation>
        <location evidence="1">Cell outer membrane</location>
    </subcellularLocation>
</comment>